<evidence type="ECO:0000256" key="1">
    <source>
        <dbReference type="SAM" id="Phobius"/>
    </source>
</evidence>
<evidence type="ECO:0000313" key="2">
    <source>
        <dbReference type="EMBL" id="QOZ69628.1"/>
    </source>
</evidence>
<keyword evidence="1" id="KW-0812">Transmembrane</keyword>
<reference evidence="2 3" key="1">
    <citation type="submission" date="2018-06" db="EMBL/GenBank/DDBJ databases">
        <title>Comparative genomics of Bradyrhizobium nodulating Arachidis hypogaea.</title>
        <authorList>
            <person name="Li Y."/>
        </authorList>
    </citation>
    <scope>NUCLEOTIDE SEQUENCE [LARGE SCALE GENOMIC DNA]</scope>
    <source>
        <strain evidence="2 3">CCBAU 051107</strain>
    </source>
</reference>
<name>A0AAE7NPF4_9BRAD</name>
<keyword evidence="1" id="KW-0472">Membrane</keyword>
<dbReference type="RefSeq" id="WP_027559464.1">
    <property type="nucleotide sequence ID" value="NZ_CP088087.1"/>
</dbReference>
<feature type="transmembrane region" description="Helical" evidence="1">
    <location>
        <begin position="56"/>
        <end position="79"/>
    </location>
</feature>
<gene>
    <name evidence="2" type="ORF">WN72_27400</name>
</gene>
<evidence type="ECO:0000313" key="3">
    <source>
        <dbReference type="Proteomes" id="UP000594015"/>
    </source>
</evidence>
<keyword evidence="1" id="KW-1133">Transmembrane helix</keyword>
<proteinExistence type="predicted"/>
<dbReference type="EMBL" id="CP030050">
    <property type="protein sequence ID" value="QOZ69628.1"/>
    <property type="molecule type" value="Genomic_DNA"/>
</dbReference>
<protein>
    <submittedName>
        <fullName evidence="2">Uncharacterized protein</fullName>
    </submittedName>
</protein>
<accession>A0AAE7NPF4</accession>
<organism evidence="2 3">
    <name type="scientific">Bradyrhizobium arachidis</name>
    <dbReference type="NCBI Taxonomy" id="858423"/>
    <lineage>
        <taxon>Bacteria</taxon>
        <taxon>Pseudomonadati</taxon>
        <taxon>Pseudomonadota</taxon>
        <taxon>Alphaproteobacteria</taxon>
        <taxon>Hyphomicrobiales</taxon>
        <taxon>Nitrobacteraceae</taxon>
        <taxon>Bradyrhizobium</taxon>
    </lineage>
</organism>
<sequence>MSLQIYVEINGDQDPKIAAKHEDEITALARASLGDVSGVAIDGMAVDSEANLDPVAVAHLAVLLTAMAGAVGAGAKLLAALRKMVTEGGALIRAIKVEIGGRPRSLESVTPEEIDKELRAPRRH</sequence>
<dbReference type="Proteomes" id="UP000594015">
    <property type="component" value="Chromosome"/>
</dbReference>
<dbReference type="KEGG" id="barh:WN72_27400"/>
<dbReference type="AlphaFoldDB" id="A0AAE7NPF4"/>